<comment type="similarity">
    <text evidence="2 8">Belongs to the 4-toluene sulfonate uptake permease (TSUP) (TC 2.A.102) family.</text>
</comment>
<dbReference type="AlphaFoldDB" id="I7JVZ8"/>
<sequence length="252" mass="25129">MSLLAIGAAALAIAVGAALQKIAGMGLALIAGPVLSLVLGPVDGIIVVNALAVVNALTNTFSSVRDIEWRTFGLIAPMLVVGSIPGAFVVREGSPGLLQLTVGILLLIALAVAMWGKRFVPPLSGKAPAVVAGGIGGFMNTLAGVAGPAITVYAEARRWEHRAYAATLQPLFAVGGASSIVVKTATGAADWSGTEAPLWIACLAAVFVGILVGRLLRGRVAQPIAHRIALALAGVGGVAAAVRGVAALVAGE</sequence>
<feature type="transmembrane region" description="Helical" evidence="8">
    <location>
        <begin position="228"/>
        <end position="250"/>
    </location>
</feature>
<keyword evidence="3" id="KW-0813">Transport</keyword>
<feature type="transmembrane region" description="Helical" evidence="8">
    <location>
        <begin position="127"/>
        <end position="150"/>
    </location>
</feature>
<dbReference type="STRING" id="29321.AAV33_09365"/>
<evidence type="ECO:0000256" key="6">
    <source>
        <dbReference type="ARBA" id="ARBA00022989"/>
    </source>
</evidence>
<proteinExistence type="inferred from homology"/>
<evidence type="ECO:0000313" key="9">
    <source>
        <dbReference type="EMBL" id="CCI83396.1"/>
    </source>
</evidence>
<dbReference type="PANTHER" id="PTHR30269:SF37">
    <property type="entry name" value="MEMBRANE TRANSPORTER PROTEIN"/>
    <property type="match status" value="1"/>
</dbReference>
<feature type="transmembrane region" description="Helical" evidence="8">
    <location>
        <begin position="96"/>
        <end position="115"/>
    </location>
</feature>
<dbReference type="PANTHER" id="PTHR30269">
    <property type="entry name" value="TRANSMEMBRANE PROTEIN YFCA"/>
    <property type="match status" value="1"/>
</dbReference>
<dbReference type="EMBL" id="AHAE01000038">
    <property type="protein sequence ID" value="EJZ82213.1"/>
    <property type="molecule type" value="Genomic_DNA"/>
</dbReference>
<organism evidence="9 12">
    <name type="scientific">Corynebacterium otitidis ATCC 51513</name>
    <dbReference type="NCBI Taxonomy" id="883169"/>
    <lineage>
        <taxon>Bacteria</taxon>
        <taxon>Bacillati</taxon>
        <taxon>Actinomycetota</taxon>
        <taxon>Actinomycetes</taxon>
        <taxon>Mycobacteriales</taxon>
        <taxon>Corynebacteriaceae</taxon>
        <taxon>Corynebacterium</taxon>
    </lineage>
</organism>
<dbReference type="Proteomes" id="UP000006078">
    <property type="component" value="Unassembled WGS sequence"/>
</dbReference>
<evidence type="ECO:0000313" key="12">
    <source>
        <dbReference type="Proteomes" id="UP000011016"/>
    </source>
</evidence>
<evidence type="ECO:0000313" key="10">
    <source>
        <dbReference type="EMBL" id="EJZ82213.1"/>
    </source>
</evidence>
<dbReference type="RefSeq" id="WP_004600748.1">
    <property type="nucleotide sequence ID" value="NZ_HF541866.1"/>
</dbReference>
<evidence type="ECO:0000256" key="7">
    <source>
        <dbReference type="ARBA" id="ARBA00023136"/>
    </source>
</evidence>
<evidence type="ECO:0000256" key="2">
    <source>
        <dbReference type="ARBA" id="ARBA00009142"/>
    </source>
</evidence>
<feature type="transmembrane region" description="Helical" evidence="8">
    <location>
        <begin position="34"/>
        <end position="57"/>
    </location>
</feature>
<evidence type="ECO:0000256" key="3">
    <source>
        <dbReference type="ARBA" id="ARBA00022448"/>
    </source>
</evidence>
<gene>
    <name evidence="9" type="ORF">BN46_0660</name>
    <name evidence="10" type="ORF">HMPREF9719_00858</name>
</gene>
<dbReference type="eggNOG" id="COG0730">
    <property type="taxonomic scope" value="Bacteria"/>
</dbReference>
<comment type="subcellular location">
    <subcellularLocation>
        <location evidence="1 8">Cell membrane</location>
        <topology evidence="1 8">Multi-pass membrane protein</topology>
    </subcellularLocation>
</comment>
<dbReference type="GO" id="GO:0005886">
    <property type="term" value="C:plasma membrane"/>
    <property type="evidence" value="ECO:0007669"/>
    <property type="project" value="UniProtKB-SubCell"/>
</dbReference>
<dbReference type="OrthoDB" id="3872971at2"/>
<keyword evidence="5 8" id="KW-0812">Transmembrane</keyword>
<dbReference type="PATRIC" id="fig|883169.3.peg.825"/>
<accession>I7JVZ8</accession>
<comment type="caution">
    <text evidence="9">The sequence shown here is derived from an EMBL/GenBank/DDBJ whole genome shotgun (WGS) entry which is preliminary data.</text>
</comment>
<keyword evidence="11" id="KW-1185">Reference proteome</keyword>
<keyword evidence="4 8" id="KW-1003">Cell membrane</keyword>
<name>I7JVZ8_9CORY</name>
<dbReference type="HOGENOM" id="CLU_054750_6_0_11"/>
<reference evidence="10 11" key="2">
    <citation type="submission" date="2012-08" db="EMBL/GenBank/DDBJ databases">
        <title>The Genome Sequence of Turicella otitidis ATCC 51513.</title>
        <authorList>
            <consortium name="The Broad Institute Genome Sequencing Platform"/>
            <person name="Earl A."/>
            <person name="Ward D."/>
            <person name="Feldgarden M."/>
            <person name="Gevers D."/>
            <person name="Huys G."/>
            <person name="Walker B."/>
            <person name="Young S.K."/>
            <person name="Zeng Q."/>
            <person name="Gargeya S."/>
            <person name="Fitzgerald M."/>
            <person name="Haas B."/>
            <person name="Abouelleil A."/>
            <person name="Alvarado L."/>
            <person name="Arachchi H.M."/>
            <person name="Berlin A.M."/>
            <person name="Chapman S.B."/>
            <person name="Goldberg J."/>
            <person name="Griggs A."/>
            <person name="Gujja S."/>
            <person name="Hansen M."/>
            <person name="Howarth C."/>
            <person name="Imamovic A."/>
            <person name="Larimer J."/>
            <person name="McCowen C."/>
            <person name="Montmayeur A."/>
            <person name="Murphy C."/>
            <person name="Neiman D."/>
            <person name="Pearson M."/>
            <person name="Priest M."/>
            <person name="Roberts A."/>
            <person name="Saif S."/>
            <person name="Shea T."/>
            <person name="Sisk P."/>
            <person name="Sykes S."/>
            <person name="Wortman J."/>
            <person name="Nusbaum C."/>
            <person name="Birren B."/>
        </authorList>
    </citation>
    <scope>NUCLEOTIDE SEQUENCE [LARGE SCALE GENOMIC DNA]</scope>
    <source>
        <strain evidence="10 11">ATCC 51513</strain>
    </source>
</reference>
<dbReference type="Proteomes" id="UP000011016">
    <property type="component" value="Unassembled WGS sequence"/>
</dbReference>
<keyword evidence="7 8" id="KW-0472">Membrane</keyword>
<evidence type="ECO:0000256" key="4">
    <source>
        <dbReference type="ARBA" id="ARBA00022475"/>
    </source>
</evidence>
<protein>
    <recommendedName>
        <fullName evidence="8">Probable membrane transporter protein</fullName>
    </recommendedName>
</protein>
<evidence type="ECO:0000256" key="5">
    <source>
        <dbReference type="ARBA" id="ARBA00022692"/>
    </source>
</evidence>
<evidence type="ECO:0000256" key="8">
    <source>
        <dbReference type="RuleBase" id="RU363041"/>
    </source>
</evidence>
<reference evidence="9 12" key="1">
    <citation type="journal article" date="2012" name="J. Bacteriol.">
        <title>Draft Genome Sequence of Turicella otitidis ATCC 51513, Isolated from Middle Ear Fluid from a Child with Otitis Media.</title>
        <authorList>
            <person name="Brinkrolf K."/>
            <person name="Schneider J."/>
            <person name="Knecht M."/>
            <person name="Ruckert C."/>
            <person name="Tauch A."/>
        </authorList>
    </citation>
    <scope>NUCLEOTIDE SEQUENCE [LARGE SCALE GENOMIC DNA]</scope>
    <source>
        <strain evidence="9 12">ATCC 51513</strain>
    </source>
</reference>
<feature type="transmembrane region" description="Helical" evidence="8">
    <location>
        <begin position="69"/>
        <end position="90"/>
    </location>
</feature>
<dbReference type="EMBL" id="CAJZ01000098">
    <property type="protein sequence ID" value="CCI83396.1"/>
    <property type="molecule type" value="Genomic_DNA"/>
</dbReference>
<keyword evidence="6 8" id="KW-1133">Transmembrane helix</keyword>
<evidence type="ECO:0000256" key="1">
    <source>
        <dbReference type="ARBA" id="ARBA00004651"/>
    </source>
</evidence>
<dbReference type="Pfam" id="PF01925">
    <property type="entry name" value="TauE"/>
    <property type="match status" value="1"/>
</dbReference>
<dbReference type="InterPro" id="IPR002781">
    <property type="entry name" value="TM_pro_TauE-like"/>
</dbReference>
<feature type="transmembrane region" description="Helical" evidence="8">
    <location>
        <begin position="196"/>
        <end position="216"/>
    </location>
</feature>
<evidence type="ECO:0000313" key="11">
    <source>
        <dbReference type="Proteomes" id="UP000006078"/>
    </source>
</evidence>
<dbReference type="InterPro" id="IPR052017">
    <property type="entry name" value="TSUP"/>
</dbReference>